<proteinExistence type="predicted"/>
<dbReference type="PROSITE" id="PS50088">
    <property type="entry name" value="ANK_REPEAT"/>
    <property type="match status" value="7"/>
</dbReference>
<dbReference type="Proteomes" id="UP000069940">
    <property type="component" value="Unassembled WGS sequence"/>
</dbReference>
<dbReference type="Gene3D" id="1.25.40.20">
    <property type="entry name" value="Ankyrin repeat-containing domain"/>
    <property type="match status" value="4"/>
</dbReference>
<dbReference type="Gene3D" id="3.40.50.300">
    <property type="entry name" value="P-loop containing nucleotide triphosphate hydrolases"/>
    <property type="match status" value="1"/>
</dbReference>
<dbReference type="SUPFAM" id="SSF48403">
    <property type="entry name" value="Ankyrin repeat"/>
    <property type="match status" value="1"/>
</dbReference>
<reference evidence="6" key="1">
    <citation type="journal article" date="2015" name="Proc. Natl. Acad. Sci. U.S.A.">
        <title>Genome sequence of the Asian Tiger mosquito, Aedes albopictus, reveals insights into its biology, genetics, and evolution.</title>
        <authorList>
            <person name="Chen X.G."/>
            <person name="Jiang X."/>
            <person name="Gu J."/>
            <person name="Xu M."/>
            <person name="Wu Y."/>
            <person name="Deng Y."/>
            <person name="Zhang C."/>
            <person name="Bonizzoni M."/>
            <person name="Dermauw W."/>
            <person name="Vontas J."/>
            <person name="Armbruster P."/>
            <person name="Huang X."/>
            <person name="Yang Y."/>
            <person name="Zhang H."/>
            <person name="He W."/>
            <person name="Peng H."/>
            <person name="Liu Y."/>
            <person name="Wu K."/>
            <person name="Chen J."/>
            <person name="Lirakis M."/>
            <person name="Topalis P."/>
            <person name="Van Leeuwen T."/>
            <person name="Hall A.B."/>
            <person name="Jiang X."/>
            <person name="Thorpe C."/>
            <person name="Mueller R.L."/>
            <person name="Sun C."/>
            <person name="Waterhouse R.M."/>
            <person name="Yan G."/>
            <person name="Tu Z.J."/>
            <person name="Fang X."/>
            <person name="James A.A."/>
        </authorList>
    </citation>
    <scope>NUCLEOTIDE SEQUENCE [LARGE SCALE GENOMIC DNA]</scope>
    <source>
        <strain evidence="6">Foshan</strain>
    </source>
</reference>
<dbReference type="SMART" id="SM00248">
    <property type="entry name" value="ANK"/>
    <property type="match status" value="12"/>
</dbReference>
<feature type="repeat" description="ANK" evidence="3">
    <location>
        <begin position="943"/>
        <end position="975"/>
    </location>
</feature>
<organism evidence="5 6">
    <name type="scientific">Aedes albopictus</name>
    <name type="common">Asian tiger mosquito</name>
    <name type="synonym">Stegomyia albopicta</name>
    <dbReference type="NCBI Taxonomy" id="7160"/>
    <lineage>
        <taxon>Eukaryota</taxon>
        <taxon>Metazoa</taxon>
        <taxon>Ecdysozoa</taxon>
        <taxon>Arthropoda</taxon>
        <taxon>Hexapoda</taxon>
        <taxon>Insecta</taxon>
        <taxon>Pterygota</taxon>
        <taxon>Neoptera</taxon>
        <taxon>Endopterygota</taxon>
        <taxon>Diptera</taxon>
        <taxon>Nematocera</taxon>
        <taxon>Culicoidea</taxon>
        <taxon>Culicidae</taxon>
        <taxon>Culicinae</taxon>
        <taxon>Aedini</taxon>
        <taxon>Aedes</taxon>
        <taxon>Stegomyia</taxon>
    </lineage>
</organism>
<dbReference type="SUPFAM" id="SSF52540">
    <property type="entry name" value="P-loop containing nucleoside triphosphate hydrolases"/>
    <property type="match status" value="1"/>
</dbReference>
<name>A0ABM1Z028_AEDAL</name>
<keyword evidence="2 3" id="KW-0040">ANK repeat</keyword>
<keyword evidence="6" id="KW-1185">Reference proteome</keyword>
<keyword evidence="1" id="KW-0677">Repeat</keyword>
<feature type="repeat" description="ANK" evidence="3">
    <location>
        <begin position="1114"/>
        <end position="1134"/>
    </location>
</feature>
<feature type="domain" description="NACHT" evidence="4">
    <location>
        <begin position="468"/>
        <end position="612"/>
    </location>
</feature>
<accession>A0ABM1Z028</accession>
<dbReference type="GeneID" id="134288531"/>
<feature type="repeat" description="ANK" evidence="3">
    <location>
        <begin position="1182"/>
        <end position="1215"/>
    </location>
</feature>
<feature type="repeat" description="ANK" evidence="3">
    <location>
        <begin position="1080"/>
        <end position="1113"/>
    </location>
</feature>
<dbReference type="SUPFAM" id="SSF140860">
    <property type="entry name" value="Pseudo ankyrin repeat-like"/>
    <property type="match status" value="1"/>
</dbReference>
<dbReference type="EnsemblMetazoa" id="AALFPA23_013717.R19877">
    <property type="protein sequence ID" value="AALFPA23_013717.P19877"/>
    <property type="gene ID" value="AALFPA23_013717"/>
</dbReference>
<dbReference type="InterPro" id="IPR027417">
    <property type="entry name" value="P-loop_NTPase"/>
</dbReference>
<evidence type="ECO:0000256" key="1">
    <source>
        <dbReference type="ARBA" id="ARBA00022737"/>
    </source>
</evidence>
<feature type="repeat" description="ANK" evidence="3">
    <location>
        <begin position="978"/>
        <end position="998"/>
    </location>
</feature>
<feature type="repeat" description="ANK" evidence="3">
    <location>
        <begin position="1046"/>
        <end position="1067"/>
    </location>
</feature>
<dbReference type="Pfam" id="PF12796">
    <property type="entry name" value="Ank_2"/>
    <property type="match status" value="3"/>
</dbReference>
<evidence type="ECO:0000259" key="4">
    <source>
        <dbReference type="Pfam" id="PF05729"/>
    </source>
</evidence>
<evidence type="ECO:0000313" key="6">
    <source>
        <dbReference type="Proteomes" id="UP000069940"/>
    </source>
</evidence>
<reference evidence="5" key="2">
    <citation type="submission" date="2025-05" db="UniProtKB">
        <authorList>
            <consortium name="EnsemblMetazoa"/>
        </authorList>
    </citation>
    <scope>IDENTIFICATION</scope>
    <source>
        <strain evidence="5">Foshan</strain>
    </source>
</reference>
<dbReference type="InterPro" id="IPR050889">
    <property type="entry name" value="Dendritic_Spine_Reg/Scaffold"/>
</dbReference>
<dbReference type="InterPro" id="IPR007111">
    <property type="entry name" value="NACHT_NTPase"/>
</dbReference>
<dbReference type="Pfam" id="PF05729">
    <property type="entry name" value="NACHT"/>
    <property type="match status" value="1"/>
</dbReference>
<protein>
    <recommendedName>
        <fullName evidence="4">NACHT domain-containing protein</fullName>
    </recommendedName>
</protein>
<dbReference type="PANTHER" id="PTHR24166">
    <property type="entry name" value="ROLLING PEBBLES, ISOFORM B"/>
    <property type="match status" value="1"/>
</dbReference>
<dbReference type="PANTHER" id="PTHR24166:SF48">
    <property type="entry name" value="PROTEIN VAPYRIN"/>
    <property type="match status" value="1"/>
</dbReference>
<dbReference type="InterPro" id="IPR002110">
    <property type="entry name" value="Ankyrin_rpt"/>
</dbReference>
<evidence type="ECO:0000256" key="2">
    <source>
        <dbReference type="ARBA" id="ARBA00023043"/>
    </source>
</evidence>
<dbReference type="PROSITE" id="PS50297">
    <property type="entry name" value="ANK_REP_REGION"/>
    <property type="match status" value="7"/>
</dbReference>
<dbReference type="Pfam" id="PF13857">
    <property type="entry name" value="Ank_5"/>
    <property type="match status" value="1"/>
</dbReference>
<evidence type="ECO:0000313" key="5">
    <source>
        <dbReference type="EnsemblMetazoa" id="AALFPA23_013717.P19877"/>
    </source>
</evidence>
<evidence type="ECO:0000256" key="3">
    <source>
        <dbReference type="PROSITE-ProRule" id="PRU00023"/>
    </source>
</evidence>
<feature type="repeat" description="ANK" evidence="3">
    <location>
        <begin position="1250"/>
        <end position="1272"/>
    </location>
</feature>
<sequence>MTSTHSRKQVEQYPFKPTVYVDDQQAGTSKRNVSSWSTSQIRMKPVDSSPPKIFTWSGNRNSHGIDYEKDLAFTLFVAASLEKRRFHLASQMIVAGKFDDVVLILDDRKEVWFFQAKHSQTLNAEIDYKEFFPANFEENTQFSLPMYIQSFLNVSQQYEFVNYKKRFIIYSNKTIAESSRVKLSKLMDIQVCTADDQLGKQVFETCEGRSEVLVPKAEKIQDVLNKINKLPIAVKDAIIELQESGTVRSILRKYTTPLRSILNINGAVGFAKTFTENQDDINQRWLLYELQKYYSKKSLSDVVFNKKLDKLLLQNKSVETNFPRFIDEDNLKSFFDSLVICTDQPDKLCRFRDNITESFVGKWIHEKDRGFFSDGTKFNAILENEFEDWHKVTNMNKNQKSYLRSYEGNKCVRMIEADLRKSLQKMSEADFSNYVERKLVYPNGQEELTEDEFVSKLEHTSGHNANFMLVGEPGMGKSTIMKKITFLLQTDYNKHVYLICLSTLFKHYKAENDIFTLMKSNLSISIQQLVQNSLENTPQQCFILLDGFDEIHTSHQISAIKLIKNTFCKNNIRVFISGRNHVKETLEIAFQAKALKLAPFAADDQLLFLRKYWLTSSGIDGKDFDRFLTFAKHLLKVLHDNIQSVNFRFTGLPLVILMLAEANKEKFEKYWKSTDENSGEIFDSVNKVSLLRLYESFVNISFNIFVRKIKNEDGYATVDLKTIKFYNCNLQKFYRAHQLLAIRQLSIPMLQDLLGIGDSITILENMQQILDKGEKSLLINVSNENKLQFTHLSYAEFFLSKFLYEHVSKCEAILFNVLDTYEVVRNFFLTMIEENVTNSLLHISTISNICHKDPEIMYIVCSDGYELILKELLKHHKAKVKFRQRLSVKGGTLLHAAINSKKINILKLVLCEHQFGDCTHHKGNSKTIVTSGTEIDINTPDSWGSLPIHYAVADGNKPFFEFLAKHGADKYINAQDLNGSTPIHYAAIASDWEMVKMLTADYSAKPNIRDGVGKTILHIAAAKRDLNVVKMMITELSCDPNVEDDKGETPLHYAVYLGEWEMAKIMIGKYSGSYGITGTNGQPLLHYAIKGGNMEIVKMLIDDYAADVNAQDVNGYTPLHVAVECGTLEMVKMLCNKYSADYKIADKYGKYLIHSAAKGGNLEILEMLVVDLFFSVNTQDNHGCTPLHYAARGGKREMAKILIVRYRANVNTTDENGLTTALTAAMHHKWCVVKMLLVNFSLDVNATNDHGQTLLHLSAANGDLEAVQFLISYQSANTNCLDNKGRSPSQVAAERGHCKVANEITKAQNTEAALHQNRLLSTFLQN</sequence>
<dbReference type="InterPro" id="IPR036770">
    <property type="entry name" value="Ankyrin_rpt-contain_sf"/>
</dbReference>
<dbReference type="RefSeq" id="XP_062709632.1">
    <property type="nucleotide sequence ID" value="XM_062853648.1"/>
</dbReference>